<evidence type="ECO:0000313" key="6">
    <source>
        <dbReference type="EMBL" id="PHH83177.1"/>
    </source>
</evidence>
<evidence type="ECO:0000256" key="3">
    <source>
        <dbReference type="ARBA" id="ARBA00023602"/>
    </source>
</evidence>
<dbReference type="SUPFAM" id="SSF48452">
    <property type="entry name" value="TPR-like"/>
    <property type="match status" value="1"/>
</dbReference>
<keyword evidence="7" id="KW-1185">Reference proteome</keyword>
<dbReference type="SMART" id="SM00028">
    <property type="entry name" value="TPR"/>
    <property type="match status" value="2"/>
</dbReference>
<accession>A0A2C5ZQ10</accession>
<dbReference type="InterPro" id="IPR044059">
    <property type="entry name" value="Csn1/TTC4_wheel"/>
</dbReference>
<dbReference type="Pfam" id="PF18972">
    <property type="entry name" value="Wheel"/>
    <property type="match status" value="1"/>
</dbReference>
<evidence type="ECO:0000259" key="5">
    <source>
        <dbReference type="Pfam" id="PF18972"/>
    </source>
</evidence>
<evidence type="ECO:0000256" key="2">
    <source>
        <dbReference type="ARBA" id="ARBA00022803"/>
    </source>
</evidence>
<dbReference type="PANTHER" id="PTHR46035">
    <property type="entry name" value="TETRATRICOPEPTIDE REPEAT PROTEIN 4"/>
    <property type="match status" value="1"/>
</dbReference>
<proteinExistence type="inferred from homology"/>
<feature type="domain" description="Cns1/TTC4 wheel" evidence="5">
    <location>
        <begin position="311"/>
        <end position="423"/>
    </location>
</feature>
<feature type="region of interest" description="Disordered" evidence="4">
    <location>
        <begin position="110"/>
        <end position="134"/>
    </location>
</feature>
<dbReference type="Gene3D" id="1.25.40.10">
    <property type="entry name" value="Tetratricopeptide repeat domain"/>
    <property type="match status" value="1"/>
</dbReference>
<feature type="compositionally biased region" description="Basic and acidic residues" evidence="4">
    <location>
        <begin position="216"/>
        <end position="233"/>
    </location>
</feature>
<dbReference type="InterPro" id="IPR019734">
    <property type="entry name" value="TPR_rpt"/>
</dbReference>
<reference evidence="6 7" key="1">
    <citation type="submission" date="2017-06" db="EMBL/GenBank/DDBJ databases">
        <title>Ant-infecting Ophiocordyceps genomes reveal a high diversity of potential behavioral manipulation genes and a possible major role for enterotoxins.</title>
        <authorList>
            <person name="De Bekker C."/>
            <person name="Evans H.C."/>
            <person name="Brachmann A."/>
            <person name="Hughes D.P."/>
        </authorList>
    </citation>
    <scope>NUCLEOTIDE SEQUENCE [LARGE SCALE GENOMIC DNA]</scope>
    <source>
        <strain evidence="6 7">1348a</strain>
    </source>
</reference>
<keyword evidence="1" id="KW-0677">Repeat</keyword>
<name>A0A2C5ZQ10_9HYPO</name>
<dbReference type="OrthoDB" id="420195at2759"/>
<dbReference type="GO" id="GO:0005829">
    <property type="term" value="C:cytosol"/>
    <property type="evidence" value="ECO:0007669"/>
    <property type="project" value="TreeGrafter"/>
</dbReference>
<sequence>MASKMHLGSSSATTSTTTTNSKPLPNPCPLPTTTRTVDEVWTELNACPLFMTELQENDDIAALQALSYEGTRLDVALDARERGNECFGVRGYVDAREFYSKGVSVLSKPKNEADWAGDEGEGRGKEQGDEEQEEEVLETLLVNRAACHLALQNYRAAWLDCAAALRRNPRNIKALYRSARALLAVERVDEAQDACLRGIEAARHHLQQQQDGQQQKQDRGQQQKQEAESRQDEAKIQSQLVALESLAAQISARTAALDSKRRAASARRALDARRARLVAAALAARNISTRRTADRPLHDAVDAAIALVPNPDDAHSALAFPTLLLYPLHLESDFIRAFVESDTLADHLAYILPPPWDNEASSCPKYTPESVSCYLETHNGGLLKLGKRVPLLKALSTGSVEIIDQLLRIFIVPTSEADAWVSKHKAQRSSN</sequence>
<dbReference type="GO" id="GO:0006457">
    <property type="term" value="P:protein folding"/>
    <property type="evidence" value="ECO:0007669"/>
    <property type="project" value="TreeGrafter"/>
</dbReference>
<evidence type="ECO:0000313" key="7">
    <source>
        <dbReference type="Proteomes" id="UP000224854"/>
    </source>
</evidence>
<protein>
    <recommendedName>
        <fullName evidence="5">Cns1/TTC4 wheel domain-containing protein</fullName>
    </recommendedName>
</protein>
<dbReference type="Proteomes" id="UP000224854">
    <property type="component" value="Unassembled WGS sequence"/>
</dbReference>
<feature type="region of interest" description="Disordered" evidence="4">
    <location>
        <begin position="1"/>
        <end position="31"/>
    </location>
</feature>
<comment type="similarity">
    <text evidence="3">Belongs to the TTC4 family.</text>
</comment>
<feature type="region of interest" description="Disordered" evidence="4">
    <location>
        <begin position="206"/>
        <end position="233"/>
    </location>
</feature>
<evidence type="ECO:0000256" key="1">
    <source>
        <dbReference type="ARBA" id="ARBA00022737"/>
    </source>
</evidence>
<dbReference type="EMBL" id="NJEU01000024">
    <property type="protein sequence ID" value="PHH83177.1"/>
    <property type="molecule type" value="Genomic_DNA"/>
</dbReference>
<dbReference type="GO" id="GO:0005634">
    <property type="term" value="C:nucleus"/>
    <property type="evidence" value="ECO:0007669"/>
    <property type="project" value="TreeGrafter"/>
</dbReference>
<feature type="compositionally biased region" description="Low complexity" evidence="4">
    <location>
        <begin position="9"/>
        <end position="23"/>
    </location>
</feature>
<dbReference type="AlphaFoldDB" id="A0A2C5ZQ10"/>
<dbReference type="GO" id="GO:0051879">
    <property type="term" value="F:Hsp90 protein binding"/>
    <property type="evidence" value="ECO:0007669"/>
    <property type="project" value="InterPro"/>
</dbReference>
<evidence type="ECO:0000256" key="4">
    <source>
        <dbReference type="SAM" id="MobiDB-lite"/>
    </source>
</evidence>
<dbReference type="InterPro" id="IPR011990">
    <property type="entry name" value="TPR-like_helical_dom_sf"/>
</dbReference>
<dbReference type="CDD" id="cd21381">
    <property type="entry name" value="CTWD_TTC4"/>
    <property type="match status" value="1"/>
</dbReference>
<keyword evidence="2" id="KW-0802">TPR repeat</keyword>
<dbReference type="PANTHER" id="PTHR46035:SF1">
    <property type="entry name" value="TETRATRICOPEPTIDE REPEAT PROTEIN 4"/>
    <property type="match status" value="1"/>
</dbReference>
<dbReference type="GO" id="GO:0030544">
    <property type="term" value="F:Hsp70 protein binding"/>
    <property type="evidence" value="ECO:0007669"/>
    <property type="project" value="TreeGrafter"/>
</dbReference>
<organism evidence="6 7">
    <name type="scientific">Ophiocordyceps australis</name>
    <dbReference type="NCBI Taxonomy" id="1399860"/>
    <lineage>
        <taxon>Eukaryota</taxon>
        <taxon>Fungi</taxon>
        <taxon>Dikarya</taxon>
        <taxon>Ascomycota</taxon>
        <taxon>Pezizomycotina</taxon>
        <taxon>Sordariomycetes</taxon>
        <taxon>Hypocreomycetidae</taxon>
        <taxon>Hypocreales</taxon>
        <taxon>Ophiocordycipitaceae</taxon>
        <taxon>Ophiocordyceps</taxon>
    </lineage>
</organism>
<comment type="caution">
    <text evidence="6">The sequence shown here is derived from an EMBL/GenBank/DDBJ whole genome shotgun (WGS) entry which is preliminary data.</text>
</comment>
<gene>
    <name evidence="6" type="ORF">CDD82_3224</name>
</gene>